<organism evidence="3 4">
    <name type="scientific">Paraburkholderia saeva</name>
    <dbReference type="NCBI Taxonomy" id="2777537"/>
    <lineage>
        <taxon>Bacteria</taxon>
        <taxon>Pseudomonadati</taxon>
        <taxon>Pseudomonadota</taxon>
        <taxon>Betaproteobacteria</taxon>
        <taxon>Burkholderiales</taxon>
        <taxon>Burkholderiaceae</taxon>
        <taxon>Paraburkholderia</taxon>
    </lineage>
</organism>
<dbReference type="SUPFAM" id="SSF56563">
    <property type="entry name" value="Major capsid protein gp5"/>
    <property type="match status" value="1"/>
</dbReference>
<evidence type="ECO:0000256" key="1">
    <source>
        <dbReference type="ARBA" id="ARBA00004328"/>
    </source>
</evidence>
<evidence type="ECO:0000313" key="3">
    <source>
        <dbReference type="EMBL" id="CAG4906152.1"/>
    </source>
</evidence>
<sequence length="416" mass="44676">MASIQALRERRDALAKNLNNLLENHTGDKWAAEQQKAYDEGMAEIDTISAEIKRHEGLMARLAADALNGKTDGLVNATTKVSGAQGVESAALRAYLTGGIAAMAPEDVTNLRARQTPDIRNAMSTTTPGEGGYTVATEYYRQLTEAMKQYGGIRELATALTTGTGAQMQFPTADATAEEGEIVGQNTAADAADTTFGNASLDVYKYSSKSIAIPFELIQDSMFDIEAYIQALLAMRIGRITSRHFMVGTGVNQPRGLMTAAAVGVTLASPTDIGYDDLVDLEHSVDPAYRSGPKVGWVVHDDTLRLLRKVKDDQKRPIFVPGYEQGNPGGAPDRLLNRPISIVQEMPTVAADALPVAFGDVSKYFIRNVMDLTVFRMIDSAYTLKGQVGFVAFNRQGGNLIDVGGAVKTMKMGPAA</sequence>
<evidence type="ECO:0000259" key="2">
    <source>
        <dbReference type="Pfam" id="PF05065"/>
    </source>
</evidence>
<dbReference type="InterPro" id="IPR054612">
    <property type="entry name" value="Phage_capsid-like_C"/>
</dbReference>
<comment type="caution">
    <text evidence="3">The sequence shown here is derived from an EMBL/GenBank/DDBJ whole genome shotgun (WGS) entry which is preliminary data.</text>
</comment>
<reference evidence="3" key="1">
    <citation type="submission" date="2021-04" db="EMBL/GenBank/DDBJ databases">
        <authorList>
            <person name="Vanwijnsberghe S."/>
        </authorList>
    </citation>
    <scope>NUCLEOTIDE SEQUENCE</scope>
    <source>
        <strain evidence="3">LMG 31841</strain>
    </source>
</reference>
<feature type="domain" description="Phage capsid-like C-terminal" evidence="2">
    <location>
        <begin position="131"/>
        <end position="410"/>
    </location>
</feature>
<proteinExistence type="predicted"/>
<keyword evidence="4" id="KW-1185">Reference proteome</keyword>
<dbReference type="RefSeq" id="WP_228879312.1">
    <property type="nucleotide sequence ID" value="NZ_CAJQZC010000006.1"/>
</dbReference>
<protein>
    <recommendedName>
        <fullName evidence="2">Phage capsid-like C-terminal domain-containing protein</fullName>
    </recommendedName>
</protein>
<dbReference type="NCBIfam" id="TIGR01554">
    <property type="entry name" value="major_cap_HK97"/>
    <property type="match status" value="1"/>
</dbReference>
<dbReference type="Pfam" id="PF05065">
    <property type="entry name" value="Phage_capsid"/>
    <property type="match status" value="1"/>
</dbReference>
<dbReference type="InterPro" id="IPR024455">
    <property type="entry name" value="Phage_capsid"/>
</dbReference>
<dbReference type="Proteomes" id="UP000789704">
    <property type="component" value="Unassembled WGS sequence"/>
</dbReference>
<dbReference type="AlphaFoldDB" id="A0A9N8RY96"/>
<name>A0A9N8RY96_9BURK</name>
<accession>A0A9N8RY96</accession>
<evidence type="ECO:0000313" key="4">
    <source>
        <dbReference type="Proteomes" id="UP000789704"/>
    </source>
</evidence>
<gene>
    <name evidence="3" type="ORF">LMG31841_03529</name>
</gene>
<dbReference type="EMBL" id="CAJQZC010000006">
    <property type="protein sequence ID" value="CAG4906152.1"/>
    <property type="molecule type" value="Genomic_DNA"/>
</dbReference>
<comment type="subcellular location">
    <subcellularLocation>
        <location evidence="1">Virion</location>
    </subcellularLocation>
</comment>